<dbReference type="Pfam" id="PF00656">
    <property type="entry name" value="Peptidase_C14"/>
    <property type="match status" value="1"/>
</dbReference>
<dbReference type="InterPro" id="IPR011600">
    <property type="entry name" value="Pept_C14_caspase"/>
</dbReference>
<proteinExistence type="predicted"/>
<dbReference type="InterPro" id="IPR052039">
    <property type="entry name" value="Caspase-related_regulators"/>
</dbReference>
<evidence type="ECO:0000256" key="1">
    <source>
        <dbReference type="SAM" id="Coils"/>
    </source>
</evidence>
<evidence type="ECO:0000313" key="5">
    <source>
        <dbReference type="Proteomes" id="UP000480266"/>
    </source>
</evidence>
<dbReference type="AlphaFoldDB" id="A0A7C9RHU8"/>
<reference evidence="4" key="1">
    <citation type="submission" date="2020-02" db="EMBL/GenBank/DDBJ databases">
        <title>Draft genome sequence of Candidatus Afipia apatlaquensis IBT-C3, a potential strain for decolorization of textile dyes.</title>
        <authorList>
            <person name="Sanchez-Reyes A."/>
            <person name="Breton-Deval L."/>
            <person name="Mangelson H."/>
            <person name="Sanchez-Flores A."/>
        </authorList>
    </citation>
    <scope>NUCLEOTIDE SEQUENCE [LARGE SCALE GENOMIC DNA]</scope>
    <source>
        <strain evidence="4">IBT-C3</strain>
    </source>
</reference>
<dbReference type="PANTHER" id="PTHR22576">
    <property type="entry name" value="MUCOSA ASSOCIATED LYMPHOID TISSUE LYMPHOMA TRANSLOCATION PROTEIN 1/PARACASPASE"/>
    <property type="match status" value="1"/>
</dbReference>
<dbReference type="Proteomes" id="UP000480266">
    <property type="component" value="Unassembled WGS sequence"/>
</dbReference>
<protein>
    <submittedName>
        <fullName evidence="4">Caspase family protein</fullName>
    </submittedName>
</protein>
<feature type="chain" id="PRO_5028984794" evidence="2">
    <location>
        <begin position="23"/>
        <end position="358"/>
    </location>
</feature>
<dbReference type="InterPro" id="IPR001309">
    <property type="entry name" value="Pept_C14_p20"/>
</dbReference>
<accession>A0A7C9RHU8</accession>
<dbReference type="GO" id="GO:0006508">
    <property type="term" value="P:proteolysis"/>
    <property type="evidence" value="ECO:0007669"/>
    <property type="project" value="InterPro"/>
</dbReference>
<organism evidence="4 5">
    <name type="scientific">Candidatus Afipia apatlaquensis</name>
    <dbReference type="NCBI Taxonomy" id="2712852"/>
    <lineage>
        <taxon>Bacteria</taxon>
        <taxon>Pseudomonadati</taxon>
        <taxon>Pseudomonadota</taxon>
        <taxon>Alphaproteobacteria</taxon>
        <taxon>Hyphomicrobiales</taxon>
        <taxon>Nitrobacteraceae</taxon>
        <taxon>Afipia</taxon>
    </lineage>
</organism>
<comment type="caution">
    <text evidence="4">The sequence shown here is derived from an EMBL/GenBank/DDBJ whole genome shotgun (WGS) entry which is preliminary data.</text>
</comment>
<feature type="domain" description="Caspase family p20" evidence="3">
    <location>
        <begin position="23"/>
        <end position="153"/>
    </location>
</feature>
<keyword evidence="5" id="KW-1185">Reference proteome</keyword>
<dbReference type="InterPro" id="IPR029030">
    <property type="entry name" value="Caspase-like_dom_sf"/>
</dbReference>
<feature type="coiled-coil region" evidence="1">
    <location>
        <begin position="304"/>
        <end position="332"/>
    </location>
</feature>
<dbReference type="SUPFAM" id="SSF52129">
    <property type="entry name" value="Caspase-like"/>
    <property type="match status" value="1"/>
</dbReference>
<dbReference type="GO" id="GO:0004197">
    <property type="term" value="F:cysteine-type endopeptidase activity"/>
    <property type="evidence" value="ECO:0007669"/>
    <property type="project" value="InterPro"/>
</dbReference>
<gene>
    <name evidence="4" type="ORF">G4V63_21185</name>
</gene>
<evidence type="ECO:0000259" key="3">
    <source>
        <dbReference type="PROSITE" id="PS50208"/>
    </source>
</evidence>
<dbReference type="PROSITE" id="PS50208">
    <property type="entry name" value="CASPASE_P20"/>
    <property type="match status" value="1"/>
</dbReference>
<evidence type="ECO:0000256" key="2">
    <source>
        <dbReference type="SAM" id="SignalP"/>
    </source>
</evidence>
<keyword evidence="2" id="KW-0732">Signal</keyword>
<feature type="signal peptide" evidence="2">
    <location>
        <begin position="1"/>
        <end position="22"/>
    </location>
</feature>
<feature type="non-terminal residue" evidence="4">
    <location>
        <position position="358"/>
    </location>
</feature>
<dbReference type="PANTHER" id="PTHR22576:SF37">
    <property type="entry name" value="MUCOSA-ASSOCIATED LYMPHOID TISSUE LYMPHOMA TRANSLOCATION PROTEIN 1"/>
    <property type="match status" value="1"/>
</dbReference>
<dbReference type="EMBL" id="JAAMRR010001081">
    <property type="protein sequence ID" value="NGX97624.1"/>
    <property type="molecule type" value="Genomic_DNA"/>
</dbReference>
<evidence type="ECO:0000313" key="4">
    <source>
        <dbReference type="EMBL" id="NGX97624.1"/>
    </source>
</evidence>
<name>A0A7C9RHU8_9BRAD</name>
<dbReference type="Gene3D" id="3.40.50.1460">
    <property type="match status" value="1"/>
</dbReference>
<sequence length="358" mass="38852">MRLRLSIFVWTLLIAALSPALAEKRVALVIGNSDYQNVAPLTNPSNDAAAIAAILTKAGFDTIDAKSNLSGIEMKRTLRDFGNKVRDADVAVIYYAGHGIELEGTNYLIPVDAKLEIDTDVLDEAFPLERFVVAADPAKHLRLVILDACRDNPFNKTMKRTIGSRAVSRGLAKVEPANPNTLIAFAAKAGSTASDGEGKNSPFATALVKHLVKPGLDLRKAFGFVRDDVLKVTNNKQEPFVYGSLGGNDVSLVPAVAAAPPVSAQQTDPNSSLRRDYELAERVGTREAWDYFIATYPDSFYAKLAQAQRNKLAAEEARRAATEKARTAQEEQTRLAIEGAKKAEQDKAAELARKAEQQ</sequence>
<keyword evidence="1" id="KW-0175">Coiled coil</keyword>